<sequence>MIIVFLCVFSLVLLRFFSDAFCWFTGDTAPKFSTKNEINYIHTNSNEEDLEDHPLPNMDVLDLFGPKLPLTVNKKESEDLHRETVHDKLNASRFEVTSLHGEQTKHAYCISENITNYRLSLTTGYT</sequence>
<protein>
    <submittedName>
        <fullName evidence="4">TMEM132D_N domain-containing protein</fullName>
    </submittedName>
</protein>
<dbReference type="EMBL" id="UZAJ01040344">
    <property type="protein sequence ID" value="VDP14438.1"/>
    <property type="molecule type" value="Genomic_DNA"/>
</dbReference>
<evidence type="ECO:0000313" key="3">
    <source>
        <dbReference type="Proteomes" id="UP000267606"/>
    </source>
</evidence>
<evidence type="ECO:0000313" key="4">
    <source>
        <dbReference type="WBParaSite" id="OFLC_0001369901-mRNA-1"/>
    </source>
</evidence>
<reference evidence="2 3" key="2">
    <citation type="submission" date="2018-11" db="EMBL/GenBank/DDBJ databases">
        <authorList>
            <consortium name="Pathogen Informatics"/>
        </authorList>
    </citation>
    <scope>NUCLEOTIDE SEQUENCE [LARGE SCALE GENOMIC DNA]</scope>
</reference>
<keyword evidence="3" id="KW-1185">Reference proteome</keyword>
<evidence type="ECO:0000313" key="2">
    <source>
        <dbReference type="EMBL" id="VDP14438.1"/>
    </source>
</evidence>
<evidence type="ECO:0000256" key="1">
    <source>
        <dbReference type="SAM" id="SignalP"/>
    </source>
</evidence>
<feature type="signal peptide" evidence="1">
    <location>
        <begin position="1"/>
        <end position="22"/>
    </location>
</feature>
<dbReference type="Proteomes" id="UP000267606">
    <property type="component" value="Unassembled WGS sequence"/>
</dbReference>
<proteinExistence type="predicted"/>
<accession>A0A183I1T6</accession>
<dbReference type="AlphaFoldDB" id="A0A183I1T6"/>
<reference evidence="4" key="1">
    <citation type="submission" date="2016-06" db="UniProtKB">
        <authorList>
            <consortium name="WormBaseParasite"/>
        </authorList>
    </citation>
    <scope>IDENTIFICATION</scope>
</reference>
<feature type="chain" id="PRO_5044552730" evidence="1">
    <location>
        <begin position="23"/>
        <end position="126"/>
    </location>
</feature>
<keyword evidence="1" id="KW-0732">Signal</keyword>
<name>A0A183I1T6_9BILA</name>
<gene>
    <name evidence="2" type="ORF">OFLC_LOCUS13698</name>
</gene>
<dbReference type="WBParaSite" id="OFLC_0001369901-mRNA-1">
    <property type="protein sequence ID" value="OFLC_0001369901-mRNA-1"/>
    <property type="gene ID" value="OFLC_0001369901"/>
</dbReference>
<organism evidence="4">
    <name type="scientific">Onchocerca flexuosa</name>
    <dbReference type="NCBI Taxonomy" id="387005"/>
    <lineage>
        <taxon>Eukaryota</taxon>
        <taxon>Metazoa</taxon>
        <taxon>Ecdysozoa</taxon>
        <taxon>Nematoda</taxon>
        <taxon>Chromadorea</taxon>
        <taxon>Rhabditida</taxon>
        <taxon>Spirurina</taxon>
        <taxon>Spiruromorpha</taxon>
        <taxon>Filarioidea</taxon>
        <taxon>Onchocercidae</taxon>
        <taxon>Onchocerca</taxon>
    </lineage>
</organism>